<dbReference type="InterPro" id="IPR006015">
    <property type="entry name" value="Universal_stress_UspA"/>
</dbReference>
<comment type="similarity">
    <text evidence="1">Belongs to the universal stress protein A family.</text>
</comment>
<dbReference type="InterPro" id="IPR006016">
    <property type="entry name" value="UspA"/>
</dbReference>
<feature type="domain" description="UspA" evidence="2">
    <location>
        <begin position="197"/>
        <end position="256"/>
    </location>
</feature>
<dbReference type="PANTHER" id="PTHR46268">
    <property type="entry name" value="STRESS RESPONSE PROTEIN NHAX"/>
    <property type="match status" value="1"/>
</dbReference>
<protein>
    <submittedName>
        <fullName evidence="3">Universal stress protein</fullName>
    </submittedName>
</protein>
<dbReference type="Proteomes" id="UP001361239">
    <property type="component" value="Unassembled WGS sequence"/>
</dbReference>
<dbReference type="EMBL" id="JBBHJZ010000008">
    <property type="protein sequence ID" value="MEJ5979447.1"/>
    <property type="molecule type" value="Genomic_DNA"/>
</dbReference>
<dbReference type="RefSeq" id="WP_339589387.1">
    <property type="nucleotide sequence ID" value="NZ_JBBHJZ010000008.1"/>
</dbReference>
<comment type="caution">
    <text evidence="3">The sequence shown here is derived from an EMBL/GenBank/DDBJ whole genome shotgun (WGS) entry which is preliminary data.</text>
</comment>
<dbReference type="Pfam" id="PF00582">
    <property type="entry name" value="Usp"/>
    <property type="match status" value="1"/>
</dbReference>
<name>A0ABU8S3B2_9SPHN</name>
<dbReference type="Gene3D" id="3.40.50.12370">
    <property type="match status" value="1"/>
</dbReference>
<dbReference type="PANTHER" id="PTHR46268:SF15">
    <property type="entry name" value="UNIVERSAL STRESS PROTEIN HP_0031"/>
    <property type="match status" value="1"/>
</dbReference>
<proteinExistence type="inferred from homology"/>
<dbReference type="PRINTS" id="PR01438">
    <property type="entry name" value="UNVRSLSTRESS"/>
</dbReference>
<evidence type="ECO:0000313" key="4">
    <source>
        <dbReference type="Proteomes" id="UP001361239"/>
    </source>
</evidence>
<dbReference type="CDD" id="cd00293">
    <property type="entry name" value="USP-like"/>
    <property type="match status" value="1"/>
</dbReference>
<keyword evidence="4" id="KW-1185">Reference proteome</keyword>
<evidence type="ECO:0000259" key="2">
    <source>
        <dbReference type="Pfam" id="PF00582"/>
    </source>
</evidence>
<dbReference type="SUPFAM" id="SSF52402">
    <property type="entry name" value="Adenine nucleotide alpha hydrolases-like"/>
    <property type="match status" value="2"/>
</dbReference>
<evidence type="ECO:0000313" key="3">
    <source>
        <dbReference type="EMBL" id="MEJ5979447.1"/>
    </source>
</evidence>
<gene>
    <name evidence="3" type="ORF">WG901_22530</name>
</gene>
<sequence>MRSILVHADRSPAMPARLETALALARAGEGHVTLLVDTPIGRYISMDPMGGSYVASDAMQQALADDDGQAARLRAQLHEAGLPYDVIRSEDEPVAALAVASRLADVVIVSRTSAIAGEVVLATRTPVLVLPDDRALSVPVANACVAWDGGNEVAAALRGAIPLLARCASVNVLTVGEKPGGFPAADAVRYLARHSIKAVPHELVRKGSTEETLAAAVLRLGGDLLIMGAYGRSRMREFLFGGVTRYFLEDCPRPALLMAH</sequence>
<reference evidence="3 4" key="1">
    <citation type="submission" date="2024-03" db="EMBL/GenBank/DDBJ databases">
        <authorList>
            <person name="Jo J.-H."/>
        </authorList>
    </citation>
    <scope>NUCLEOTIDE SEQUENCE [LARGE SCALE GENOMIC DNA]</scope>
    <source>
        <strain evidence="3 4">PS1R-30</strain>
    </source>
</reference>
<accession>A0ABU8S3B2</accession>
<evidence type="ECO:0000256" key="1">
    <source>
        <dbReference type="ARBA" id="ARBA00008791"/>
    </source>
</evidence>
<organism evidence="3 4">
    <name type="scientific">Novosphingobium anseongense</name>
    <dbReference type="NCBI Taxonomy" id="3133436"/>
    <lineage>
        <taxon>Bacteria</taxon>
        <taxon>Pseudomonadati</taxon>
        <taxon>Pseudomonadota</taxon>
        <taxon>Alphaproteobacteria</taxon>
        <taxon>Sphingomonadales</taxon>
        <taxon>Sphingomonadaceae</taxon>
        <taxon>Novosphingobium</taxon>
    </lineage>
</organism>